<feature type="non-terminal residue" evidence="1">
    <location>
        <position position="1"/>
    </location>
</feature>
<reference evidence="1 2" key="1">
    <citation type="submission" date="2019-03" db="EMBL/GenBank/DDBJ databases">
        <title>Single cell metagenomics reveals metabolic interactions within the superorganism composed of flagellate Streblomastix strix and complex community of Bacteroidetes bacteria on its surface.</title>
        <authorList>
            <person name="Treitli S.C."/>
            <person name="Kolisko M."/>
            <person name="Husnik F."/>
            <person name="Keeling P."/>
            <person name="Hampl V."/>
        </authorList>
    </citation>
    <scope>NUCLEOTIDE SEQUENCE [LARGE SCALE GENOMIC DNA]</scope>
    <source>
        <strain evidence="1">ST1C</strain>
    </source>
</reference>
<proteinExistence type="predicted"/>
<gene>
    <name evidence="1" type="ORF">EZS28_041804</name>
</gene>
<organism evidence="1 2">
    <name type="scientific">Streblomastix strix</name>
    <dbReference type="NCBI Taxonomy" id="222440"/>
    <lineage>
        <taxon>Eukaryota</taxon>
        <taxon>Metamonada</taxon>
        <taxon>Preaxostyla</taxon>
        <taxon>Oxymonadida</taxon>
        <taxon>Streblomastigidae</taxon>
        <taxon>Streblomastix</taxon>
    </lineage>
</organism>
<comment type="caution">
    <text evidence="1">The sequence shown here is derived from an EMBL/GenBank/DDBJ whole genome shotgun (WGS) entry which is preliminary data.</text>
</comment>
<dbReference type="EMBL" id="SNRW01023879">
    <property type="protein sequence ID" value="KAA6362668.1"/>
    <property type="molecule type" value="Genomic_DNA"/>
</dbReference>
<evidence type="ECO:0000313" key="1">
    <source>
        <dbReference type="EMBL" id="KAA6362668.1"/>
    </source>
</evidence>
<protein>
    <submittedName>
        <fullName evidence="1">Uncharacterized protein</fullName>
    </submittedName>
</protein>
<evidence type="ECO:0000313" key="2">
    <source>
        <dbReference type="Proteomes" id="UP000324800"/>
    </source>
</evidence>
<dbReference type="AlphaFoldDB" id="A0A5J4TX47"/>
<name>A0A5J4TX47_9EUKA</name>
<accession>A0A5J4TX47</accession>
<dbReference type="Proteomes" id="UP000324800">
    <property type="component" value="Unassembled WGS sequence"/>
</dbReference>
<sequence length="137" mass="15547">IMSYSKYAQIQVAKGNHPDHWRGTPSGSQNEDPNVCWCCRFGCFALMVLKVRGLNPTQANICPLLDEKADLDPKRARLTEKSSPEENYIGKIKYKGHFHYVHILSKRGDGSFDCYNSDGDKIQPIKASEFLCCYKVN</sequence>